<dbReference type="RefSeq" id="WP_168545896.1">
    <property type="nucleotide sequence ID" value="NZ_BAAAKS010000064.1"/>
</dbReference>
<gene>
    <name evidence="2" type="ORF">HF999_10870</name>
</gene>
<dbReference type="Proteomes" id="UP000582646">
    <property type="component" value="Unassembled WGS sequence"/>
</dbReference>
<evidence type="ECO:0000313" key="3">
    <source>
        <dbReference type="Proteomes" id="UP000582646"/>
    </source>
</evidence>
<keyword evidence="3" id="KW-1185">Reference proteome</keyword>
<keyword evidence="1" id="KW-1133">Transmembrane helix</keyword>
<organism evidence="2 3">
    <name type="scientific">Tsukamurella spumae</name>
    <dbReference type="NCBI Taxonomy" id="44753"/>
    <lineage>
        <taxon>Bacteria</taxon>
        <taxon>Bacillati</taxon>
        <taxon>Actinomycetota</taxon>
        <taxon>Actinomycetes</taxon>
        <taxon>Mycobacteriales</taxon>
        <taxon>Tsukamurellaceae</taxon>
        <taxon>Tsukamurella</taxon>
    </lineage>
</organism>
<evidence type="ECO:0000313" key="2">
    <source>
        <dbReference type="EMBL" id="NKY18870.1"/>
    </source>
</evidence>
<proteinExistence type="predicted"/>
<name>A0A846X4V7_9ACTN</name>
<dbReference type="EMBL" id="JAAXOQ010000012">
    <property type="protein sequence ID" value="NKY18870.1"/>
    <property type="molecule type" value="Genomic_DNA"/>
</dbReference>
<feature type="transmembrane region" description="Helical" evidence="1">
    <location>
        <begin position="91"/>
        <end position="113"/>
    </location>
</feature>
<comment type="caution">
    <text evidence="2">The sequence shown here is derived from an EMBL/GenBank/DDBJ whole genome shotgun (WGS) entry which is preliminary data.</text>
</comment>
<evidence type="ECO:0000256" key="1">
    <source>
        <dbReference type="SAM" id="Phobius"/>
    </source>
</evidence>
<feature type="transmembrane region" description="Helical" evidence="1">
    <location>
        <begin position="65"/>
        <end position="84"/>
    </location>
</feature>
<accession>A0A846X4V7</accession>
<reference evidence="2 3" key="1">
    <citation type="submission" date="2020-04" db="EMBL/GenBank/DDBJ databases">
        <title>MicrobeNet Type strains.</title>
        <authorList>
            <person name="Nicholson A.C."/>
        </authorList>
    </citation>
    <scope>NUCLEOTIDE SEQUENCE [LARGE SCALE GENOMIC DNA]</scope>
    <source>
        <strain evidence="2 3">DSM 44113</strain>
    </source>
</reference>
<feature type="transmembrane region" description="Helical" evidence="1">
    <location>
        <begin position="119"/>
        <end position="136"/>
    </location>
</feature>
<keyword evidence="1" id="KW-0472">Membrane</keyword>
<keyword evidence="1" id="KW-0812">Transmembrane</keyword>
<sequence length="294" mass="32500">MAIVFALGAAIVDSILVASHKSMITYSAKEMSSVISFMEVWDSGRLERLSWLIPDGVLYTHPLPVLSFIEYSNITLIGAALFAAVQPMRRLGVIAAISLPLTVTVAYITGLGIIPGFRIFVLLFGLVSTAIALVVVRRSRSWITRKKAANSYFYSTYWPLIKDDSAKAAQLATDEEKGRRDWVAFERSTRNRKLFDNRNNSSGDWQKFIDAERSENNVGRSSMPGTLGVNHSFGQRSLGEIIAASRSTPWAITPEELAHAADISVSDAQCILSRGRARDLSPHAYQIYLAINEK</sequence>
<dbReference type="AlphaFoldDB" id="A0A846X4V7"/>
<protein>
    <submittedName>
        <fullName evidence="2">Uncharacterized protein</fullName>
    </submittedName>
</protein>